<sequence length="359" mass="40171">MITVARQYLVFGVWLLCAVSVQALEVSPSSEAISYRGRIDFSDPAAPVFSWPATRIDVNFHGESVAVTLDDELGKNYYSAFIDGDWKRPIVLGLHKGQHRYEVIDDLAAGDHTLTLVKRTEGEEGATRFLGLNFNEGAKLLPASKLPQRRLEIYGDSITSGMGAMAPLNGEDGRLLDKNSFMSYGAITARALGADYRSISQSGIGIMVSWFDFTMPDFYDQLSAVGDNDSVWDFSRWTPQVVVINLLQNDSWLVDKRLDPVPTDAERVQAYYDFIDRIHKRYPKALLIGALGSMDATQADSPWPGYIQSAVENYRRDHPKAQLATIVFPFTGYGQHPRVVHHQANAAKLTAFIRERMDW</sequence>
<proteinExistence type="predicted"/>
<dbReference type="Gene3D" id="3.40.50.1110">
    <property type="entry name" value="SGNH hydrolase"/>
    <property type="match status" value="1"/>
</dbReference>
<name>A0ABV7HX18_9GAMM</name>
<dbReference type="PANTHER" id="PTHR37834">
    <property type="entry name" value="GDSL-LIKE LIPASE/ACYLHYDROLASE DOMAIN PROTEIN (AFU_ORTHOLOGUE AFUA_2G00620)"/>
    <property type="match status" value="1"/>
</dbReference>
<dbReference type="Pfam" id="PF17996">
    <property type="entry name" value="CE2_N"/>
    <property type="match status" value="1"/>
</dbReference>
<reference evidence="3" key="1">
    <citation type="journal article" date="2019" name="Int. J. Syst. Evol. Microbiol.">
        <title>The Global Catalogue of Microorganisms (GCM) 10K type strain sequencing project: providing services to taxonomists for standard genome sequencing and annotation.</title>
        <authorList>
            <consortium name="The Broad Institute Genomics Platform"/>
            <consortium name="The Broad Institute Genome Sequencing Center for Infectious Disease"/>
            <person name="Wu L."/>
            <person name="Ma J."/>
        </authorList>
    </citation>
    <scope>NUCLEOTIDE SEQUENCE [LARGE SCALE GENOMIC DNA]</scope>
    <source>
        <strain evidence="3">KCTC 52141</strain>
    </source>
</reference>
<dbReference type="EMBL" id="JBHRTL010000007">
    <property type="protein sequence ID" value="MFC3155921.1"/>
    <property type="molecule type" value="Genomic_DNA"/>
</dbReference>
<dbReference type="InterPro" id="IPR036514">
    <property type="entry name" value="SGNH_hydro_sf"/>
</dbReference>
<dbReference type="PANTHER" id="PTHR37834:SF2">
    <property type="entry name" value="ESTERASE, SGNH HYDROLASE-TYPE"/>
    <property type="match status" value="1"/>
</dbReference>
<dbReference type="InterPro" id="IPR040794">
    <property type="entry name" value="CE2_N"/>
</dbReference>
<evidence type="ECO:0000313" key="3">
    <source>
        <dbReference type="Proteomes" id="UP001595548"/>
    </source>
</evidence>
<feature type="domain" description="Carbohydrate esterase 2 N-terminal" evidence="1">
    <location>
        <begin position="35"/>
        <end position="143"/>
    </location>
</feature>
<protein>
    <submittedName>
        <fullName evidence="2">Electron transporter RnfD</fullName>
    </submittedName>
</protein>
<dbReference type="Gene3D" id="2.60.120.260">
    <property type="entry name" value="Galactose-binding domain-like"/>
    <property type="match status" value="1"/>
</dbReference>
<organism evidence="2 3">
    <name type="scientific">Gilvimarinus japonicus</name>
    <dbReference type="NCBI Taxonomy" id="1796469"/>
    <lineage>
        <taxon>Bacteria</taxon>
        <taxon>Pseudomonadati</taxon>
        <taxon>Pseudomonadota</taxon>
        <taxon>Gammaproteobacteria</taxon>
        <taxon>Cellvibrionales</taxon>
        <taxon>Cellvibrionaceae</taxon>
        <taxon>Gilvimarinus</taxon>
    </lineage>
</organism>
<dbReference type="Proteomes" id="UP001595548">
    <property type="component" value="Unassembled WGS sequence"/>
</dbReference>
<accession>A0ABV7HX18</accession>
<comment type="caution">
    <text evidence="2">The sequence shown here is derived from an EMBL/GenBank/DDBJ whole genome shotgun (WGS) entry which is preliminary data.</text>
</comment>
<evidence type="ECO:0000259" key="1">
    <source>
        <dbReference type="Pfam" id="PF17996"/>
    </source>
</evidence>
<keyword evidence="3" id="KW-1185">Reference proteome</keyword>
<dbReference type="RefSeq" id="WP_382416920.1">
    <property type="nucleotide sequence ID" value="NZ_AP031500.1"/>
</dbReference>
<evidence type="ECO:0000313" key="2">
    <source>
        <dbReference type="EMBL" id="MFC3155921.1"/>
    </source>
</evidence>
<dbReference type="SUPFAM" id="SSF52266">
    <property type="entry name" value="SGNH hydrolase"/>
    <property type="match status" value="1"/>
</dbReference>
<gene>
    <name evidence="2" type="ORF">ACFOEB_11970</name>
</gene>
<dbReference type="InterPro" id="IPR052762">
    <property type="entry name" value="PCW_deacetylase/CE"/>
</dbReference>